<name>A0A6A6AR42_9PLEO</name>
<accession>A0A6A6AR42</accession>
<dbReference type="RefSeq" id="XP_033528839.1">
    <property type="nucleotide sequence ID" value="XM_033669918.1"/>
</dbReference>
<dbReference type="AlphaFoldDB" id="A0A6A6AR42"/>
<dbReference type="GeneID" id="54410350"/>
<dbReference type="Proteomes" id="UP000799771">
    <property type="component" value="Unassembled WGS sequence"/>
</dbReference>
<evidence type="ECO:0000313" key="2">
    <source>
        <dbReference type="Proteomes" id="UP000799771"/>
    </source>
</evidence>
<proteinExistence type="predicted"/>
<organism evidence="1 2">
    <name type="scientific">Dothidotthia symphoricarpi CBS 119687</name>
    <dbReference type="NCBI Taxonomy" id="1392245"/>
    <lineage>
        <taxon>Eukaryota</taxon>
        <taxon>Fungi</taxon>
        <taxon>Dikarya</taxon>
        <taxon>Ascomycota</taxon>
        <taxon>Pezizomycotina</taxon>
        <taxon>Dothideomycetes</taxon>
        <taxon>Pleosporomycetidae</taxon>
        <taxon>Pleosporales</taxon>
        <taxon>Dothidotthiaceae</taxon>
        <taxon>Dothidotthia</taxon>
    </lineage>
</organism>
<dbReference type="EMBL" id="ML977497">
    <property type="protein sequence ID" value="KAF2134452.1"/>
    <property type="molecule type" value="Genomic_DNA"/>
</dbReference>
<keyword evidence="2" id="KW-1185">Reference proteome</keyword>
<reference evidence="1" key="1">
    <citation type="journal article" date="2020" name="Stud. Mycol.">
        <title>101 Dothideomycetes genomes: a test case for predicting lifestyles and emergence of pathogens.</title>
        <authorList>
            <person name="Haridas S."/>
            <person name="Albert R."/>
            <person name="Binder M."/>
            <person name="Bloem J."/>
            <person name="Labutti K."/>
            <person name="Salamov A."/>
            <person name="Andreopoulos B."/>
            <person name="Baker S."/>
            <person name="Barry K."/>
            <person name="Bills G."/>
            <person name="Bluhm B."/>
            <person name="Cannon C."/>
            <person name="Castanera R."/>
            <person name="Culley D."/>
            <person name="Daum C."/>
            <person name="Ezra D."/>
            <person name="Gonzalez J."/>
            <person name="Henrissat B."/>
            <person name="Kuo A."/>
            <person name="Liang C."/>
            <person name="Lipzen A."/>
            <person name="Lutzoni F."/>
            <person name="Magnuson J."/>
            <person name="Mondo S."/>
            <person name="Nolan M."/>
            <person name="Ohm R."/>
            <person name="Pangilinan J."/>
            <person name="Park H.-J."/>
            <person name="Ramirez L."/>
            <person name="Alfaro M."/>
            <person name="Sun H."/>
            <person name="Tritt A."/>
            <person name="Yoshinaga Y."/>
            <person name="Zwiers L.-H."/>
            <person name="Turgeon B."/>
            <person name="Goodwin S."/>
            <person name="Spatafora J."/>
            <person name="Crous P."/>
            <person name="Grigoriev I."/>
        </authorList>
    </citation>
    <scope>NUCLEOTIDE SEQUENCE</scope>
    <source>
        <strain evidence="1">CBS 119687</strain>
    </source>
</reference>
<evidence type="ECO:0000313" key="1">
    <source>
        <dbReference type="EMBL" id="KAF2134452.1"/>
    </source>
</evidence>
<sequence>MQLHTTDELPSAPLQVSSELPACKSEEAHMAKFHVVEPSQSRQQSRIPPEPLPFCSLLRGPSCFWRGLMHPCPAAPSHQQSSSCASATHPPCASQFGTLPPLAAWHSTLPVHAATNRPRPHIVASIGHHGEQALLQAAASAPRPPVHHANLGG</sequence>
<protein>
    <submittedName>
        <fullName evidence="1">Uncharacterized protein</fullName>
    </submittedName>
</protein>
<gene>
    <name evidence="1" type="ORF">P153DRAFT_380268</name>
</gene>